<dbReference type="Gene3D" id="1.10.10.10">
    <property type="entry name" value="Winged helix-like DNA-binding domain superfamily/Winged helix DNA-binding domain"/>
    <property type="match status" value="1"/>
</dbReference>
<feature type="domain" description="RNA polymerase sigma-70 region 2" evidence="5">
    <location>
        <begin position="2"/>
        <end position="50"/>
    </location>
</feature>
<evidence type="ECO:0000313" key="8">
    <source>
        <dbReference type="Proteomes" id="UP000178086"/>
    </source>
</evidence>
<dbReference type="InterPro" id="IPR036388">
    <property type="entry name" value="WH-like_DNA-bd_sf"/>
</dbReference>
<dbReference type="InterPro" id="IPR013249">
    <property type="entry name" value="RNA_pol_sigma70_r4_t2"/>
</dbReference>
<keyword evidence="4" id="KW-0804">Transcription</keyword>
<keyword evidence="3" id="KW-0731">Sigma factor</keyword>
<reference evidence="7 8" key="1">
    <citation type="journal article" date="2016" name="Nat. Commun.">
        <title>Thousands of microbial genomes shed light on interconnected biogeochemical processes in an aquifer system.</title>
        <authorList>
            <person name="Anantharaman K."/>
            <person name="Brown C.T."/>
            <person name="Hug L.A."/>
            <person name="Sharon I."/>
            <person name="Castelle C.J."/>
            <person name="Probst A.J."/>
            <person name="Thomas B.C."/>
            <person name="Singh A."/>
            <person name="Wilkins M.J."/>
            <person name="Karaoz U."/>
            <person name="Brodie E.L."/>
            <person name="Williams K.H."/>
            <person name="Hubbard S.S."/>
            <person name="Banfield J.F."/>
        </authorList>
    </citation>
    <scope>NUCLEOTIDE SEQUENCE [LARGE SCALE GENOMIC DNA]</scope>
</reference>
<gene>
    <name evidence="7" type="ORF">A2074_01605</name>
</gene>
<feature type="non-terminal residue" evidence="7">
    <location>
        <position position="1"/>
    </location>
</feature>
<proteinExistence type="inferred from homology"/>
<dbReference type="SUPFAM" id="SSF88946">
    <property type="entry name" value="Sigma2 domain of RNA polymerase sigma factors"/>
    <property type="match status" value="1"/>
</dbReference>
<keyword evidence="2" id="KW-0805">Transcription regulation</keyword>
<evidence type="ECO:0000313" key="7">
    <source>
        <dbReference type="EMBL" id="OFW33430.1"/>
    </source>
</evidence>
<dbReference type="PANTHER" id="PTHR43133:SF60">
    <property type="entry name" value="RNA POLYMERASE SIGMA FACTOR SIGV"/>
    <property type="match status" value="1"/>
</dbReference>
<dbReference type="NCBIfam" id="TIGR02937">
    <property type="entry name" value="sigma70-ECF"/>
    <property type="match status" value="1"/>
</dbReference>
<dbReference type="Pfam" id="PF08281">
    <property type="entry name" value="Sigma70_r4_2"/>
    <property type="match status" value="1"/>
</dbReference>
<dbReference type="InterPro" id="IPR013325">
    <property type="entry name" value="RNA_pol_sigma_r2"/>
</dbReference>
<dbReference type="SUPFAM" id="SSF88659">
    <property type="entry name" value="Sigma3 and sigma4 domains of RNA polymerase sigma factors"/>
    <property type="match status" value="1"/>
</dbReference>
<evidence type="ECO:0000256" key="3">
    <source>
        <dbReference type="ARBA" id="ARBA00023082"/>
    </source>
</evidence>
<accession>A0A1F2UK95</accession>
<evidence type="ECO:0000259" key="5">
    <source>
        <dbReference type="Pfam" id="PF04542"/>
    </source>
</evidence>
<dbReference type="GO" id="GO:0006352">
    <property type="term" value="P:DNA-templated transcription initiation"/>
    <property type="evidence" value="ECO:0007669"/>
    <property type="project" value="InterPro"/>
</dbReference>
<sequence>ILGEQSAAEDIAQETFIRLYERPPKEFTNLSGWLIKVSTNLAYNYLRGEKSRKRREMADTPVKELYADDVSRMGETEEVRDALRRLDYRDRVLIVLKFYGFSYLEISEMTGVKKASVGKSLARALEKFQKAYERKS</sequence>
<dbReference type="InterPro" id="IPR013324">
    <property type="entry name" value="RNA_pol_sigma_r3/r4-like"/>
</dbReference>
<evidence type="ECO:0000259" key="6">
    <source>
        <dbReference type="Pfam" id="PF08281"/>
    </source>
</evidence>
<evidence type="ECO:0000256" key="4">
    <source>
        <dbReference type="ARBA" id="ARBA00023163"/>
    </source>
</evidence>
<protein>
    <recommendedName>
        <fullName evidence="9">Sigma-70 family RNA polymerase sigma factor</fullName>
    </recommendedName>
</protein>
<dbReference type="AlphaFoldDB" id="A0A1F2UK95"/>
<dbReference type="GO" id="GO:0003677">
    <property type="term" value="F:DNA binding"/>
    <property type="evidence" value="ECO:0007669"/>
    <property type="project" value="InterPro"/>
</dbReference>
<comment type="similarity">
    <text evidence="1">Belongs to the sigma-70 factor family. ECF subfamily.</text>
</comment>
<dbReference type="InterPro" id="IPR014284">
    <property type="entry name" value="RNA_pol_sigma-70_dom"/>
</dbReference>
<dbReference type="EMBL" id="MELI01000068">
    <property type="protein sequence ID" value="OFW33430.1"/>
    <property type="molecule type" value="Genomic_DNA"/>
</dbReference>
<organism evidence="7 8">
    <name type="scientific">Candidatus Aquicultor primus</name>
    <dbReference type="NCBI Taxonomy" id="1797195"/>
    <lineage>
        <taxon>Bacteria</taxon>
        <taxon>Bacillati</taxon>
        <taxon>Actinomycetota</taxon>
        <taxon>Candidatus Aquicultoria</taxon>
        <taxon>Candidatus Aquicultorales</taxon>
        <taxon>Candidatus Aquicultoraceae</taxon>
        <taxon>Candidatus Aquicultor</taxon>
    </lineage>
</organism>
<dbReference type="Gene3D" id="1.10.1740.10">
    <property type="match status" value="1"/>
</dbReference>
<dbReference type="Proteomes" id="UP000178086">
    <property type="component" value="Unassembled WGS sequence"/>
</dbReference>
<evidence type="ECO:0000256" key="2">
    <source>
        <dbReference type="ARBA" id="ARBA00023015"/>
    </source>
</evidence>
<name>A0A1F2UK95_9ACTN</name>
<dbReference type="Pfam" id="PF04542">
    <property type="entry name" value="Sigma70_r2"/>
    <property type="match status" value="1"/>
</dbReference>
<evidence type="ECO:0000256" key="1">
    <source>
        <dbReference type="ARBA" id="ARBA00010641"/>
    </source>
</evidence>
<comment type="caution">
    <text evidence="7">The sequence shown here is derived from an EMBL/GenBank/DDBJ whole genome shotgun (WGS) entry which is preliminary data.</text>
</comment>
<dbReference type="InterPro" id="IPR039425">
    <property type="entry name" value="RNA_pol_sigma-70-like"/>
</dbReference>
<dbReference type="GO" id="GO:0016987">
    <property type="term" value="F:sigma factor activity"/>
    <property type="evidence" value="ECO:0007669"/>
    <property type="project" value="UniProtKB-KW"/>
</dbReference>
<evidence type="ECO:0008006" key="9">
    <source>
        <dbReference type="Google" id="ProtNLM"/>
    </source>
</evidence>
<dbReference type="InterPro" id="IPR007627">
    <property type="entry name" value="RNA_pol_sigma70_r2"/>
</dbReference>
<dbReference type="PANTHER" id="PTHR43133">
    <property type="entry name" value="RNA POLYMERASE ECF-TYPE SIGMA FACTO"/>
    <property type="match status" value="1"/>
</dbReference>
<feature type="domain" description="RNA polymerase sigma factor 70 region 4 type 2" evidence="6">
    <location>
        <begin position="77"/>
        <end position="127"/>
    </location>
</feature>